<protein>
    <submittedName>
        <fullName evidence="2">Uncharacterized protein</fullName>
    </submittedName>
</protein>
<gene>
    <name evidence="2" type="ORF">Slin15195_G092130</name>
</gene>
<dbReference type="EMBL" id="CP099425">
    <property type="protein sequence ID" value="USW55894.1"/>
    <property type="molecule type" value="Genomic_DNA"/>
</dbReference>
<evidence type="ECO:0000313" key="2">
    <source>
        <dbReference type="EMBL" id="USW55894.1"/>
    </source>
</evidence>
<keyword evidence="3" id="KW-1185">Reference proteome</keyword>
<dbReference type="Proteomes" id="UP001056384">
    <property type="component" value="Chromosome 8"/>
</dbReference>
<accession>A0A9Q9AUY8</accession>
<organism evidence="2 3">
    <name type="scientific">Septoria linicola</name>
    <dbReference type="NCBI Taxonomy" id="215465"/>
    <lineage>
        <taxon>Eukaryota</taxon>
        <taxon>Fungi</taxon>
        <taxon>Dikarya</taxon>
        <taxon>Ascomycota</taxon>
        <taxon>Pezizomycotina</taxon>
        <taxon>Dothideomycetes</taxon>
        <taxon>Dothideomycetidae</taxon>
        <taxon>Mycosphaerellales</taxon>
        <taxon>Mycosphaerellaceae</taxon>
        <taxon>Septoria</taxon>
    </lineage>
</organism>
<proteinExistence type="predicted"/>
<sequence>MKRLSEDTTPGERPLKRQSTSPPSVGIFSPGSTITADNEEHNIIVARRKPGKSIAERYTYFSETSPPSSPTVHRGGVAISDLTSSTSVAGHRSRLQGSSSATPMEIDDDEETDTEQHDTPMSELEAPVNHASVKEALLSPVPARTHAPTPGEVPPAAQKECQLEEIVPLSGLRYPRACARSPDFEDEIFSNYLAHTTISVTVWLNYDACTRRFFHDPPRVNDCCVPYLSPKQRARLELMDSGRGFEMRTIRLELGTPFRTLANLTATRDGGKVDFHGQMCERAPGLNSPHDALRQHIMEVINVLASHNDWEGKVGLTLVDLDVVAGTFQRPYYGR</sequence>
<name>A0A9Q9AUY8_9PEZI</name>
<evidence type="ECO:0000313" key="3">
    <source>
        <dbReference type="Proteomes" id="UP001056384"/>
    </source>
</evidence>
<reference evidence="2" key="1">
    <citation type="submission" date="2022-06" db="EMBL/GenBank/DDBJ databases">
        <title>Complete genome sequences of two strains of the flax pathogen Septoria linicola.</title>
        <authorList>
            <person name="Lapalu N."/>
            <person name="Simon A."/>
            <person name="Demenou B."/>
            <person name="Paumier D."/>
            <person name="Guillot M.-P."/>
            <person name="Gout L."/>
            <person name="Valade R."/>
        </authorList>
    </citation>
    <scope>NUCLEOTIDE SEQUENCE</scope>
    <source>
        <strain evidence="2">SE15195</strain>
    </source>
</reference>
<feature type="region of interest" description="Disordered" evidence="1">
    <location>
        <begin position="1"/>
        <end position="121"/>
    </location>
</feature>
<evidence type="ECO:0000256" key="1">
    <source>
        <dbReference type="SAM" id="MobiDB-lite"/>
    </source>
</evidence>
<dbReference type="AlphaFoldDB" id="A0A9Q9AUY8"/>